<dbReference type="AlphaFoldDB" id="A0AAV2TAH2"/>
<feature type="region of interest" description="Disordered" evidence="1">
    <location>
        <begin position="327"/>
        <end position="348"/>
    </location>
</feature>
<dbReference type="Proteomes" id="UP001497525">
    <property type="component" value="Unassembled WGS sequence"/>
</dbReference>
<evidence type="ECO:0000256" key="1">
    <source>
        <dbReference type="SAM" id="MobiDB-lite"/>
    </source>
</evidence>
<reference evidence="2" key="1">
    <citation type="submission" date="2024-06" db="EMBL/GenBank/DDBJ databases">
        <authorList>
            <person name="Liu X."/>
            <person name="Lenzi L."/>
            <person name="Haldenby T S."/>
            <person name="Uol C."/>
        </authorList>
    </citation>
    <scope>NUCLEOTIDE SEQUENCE</scope>
</reference>
<evidence type="ECO:0000313" key="3">
    <source>
        <dbReference type="Proteomes" id="UP001497525"/>
    </source>
</evidence>
<feature type="compositionally biased region" description="Low complexity" evidence="1">
    <location>
        <begin position="331"/>
        <end position="347"/>
    </location>
</feature>
<accession>A0AAV2TAH2</accession>
<feature type="region of interest" description="Disordered" evidence="1">
    <location>
        <begin position="265"/>
        <end position="313"/>
    </location>
</feature>
<sequence length="382" mass="42407">MYIYDPSKGNARSRAIFTQEDARRFDFSAEDFPAQEAACGRSSPTHVSGRVVSRTPRSSFGAITRDVTMADLEDRELMVGGSDGPSKLDYARGNSLFRPHESSFQTATATVSSAELTELDFDSFENLAVNSEGTGNYQDNKNQTVIFTGVPKAPIFSRRKMDFLRRGVVLGSNCPPQMKKEFLLPQKDSTDIEVLSKGRKRPSSLGLEFINNKKPFKDFTGGASFNAFLQKMFSVMIRTRTTELCSYISARKQVKPFTFDIPEPTTFERRQDVTMRSSTRTPLPAPRRRKQVSAPASEKTQDNADLSLHPEPPGLAEALSKKLDLSAQSKVASTRSAPTSAVSSSPSKPIDRKLLLNEYLNQRKVTGDKEIVNLIVVGKHFK</sequence>
<gene>
    <name evidence="2" type="ORF">CDAUBV1_LOCUS7321</name>
</gene>
<dbReference type="EMBL" id="CAXLJL010000179">
    <property type="protein sequence ID" value="CAL5134094.1"/>
    <property type="molecule type" value="Genomic_DNA"/>
</dbReference>
<proteinExistence type="predicted"/>
<organism evidence="2 3">
    <name type="scientific">Calicophoron daubneyi</name>
    <name type="common">Rumen fluke</name>
    <name type="synonym">Paramphistomum daubneyi</name>
    <dbReference type="NCBI Taxonomy" id="300641"/>
    <lineage>
        <taxon>Eukaryota</taxon>
        <taxon>Metazoa</taxon>
        <taxon>Spiralia</taxon>
        <taxon>Lophotrochozoa</taxon>
        <taxon>Platyhelminthes</taxon>
        <taxon>Trematoda</taxon>
        <taxon>Digenea</taxon>
        <taxon>Plagiorchiida</taxon>
        <taxon>Pronocephalata</taxon>
        <taxon>Paramphistomoidea</taxon>
        <taxon>Paramphistomidae</taxon>
        <taxon>Calicophoron</taxon>
    </lineage>
</organism>
<comment type="caution">
    <text evidence="2">The sequence shown here is derived from an EMBL/GenBank/DDBJ whole genome shotgun (WGS) entry which is preliminary data.</text>
</comment>
<protein>
    <submittedName>
        <fullName evidence="2">Uncharacterized protein</fullName>
    </submittedName>
</protein>
<evidence type="ECO:0000313" key="2">
    <source>
        <dbReference type="EMBL" id="CAL5134094.1"/>
    </source>
</evidence>
<name>A0AAV2TAH2_CALDB</name>